<evidence type="ECO:0000259" key="10">
    <source>
        <dbReference type="PROSITE" id="PS51192"/>
    </source>
</evidence>
<dbReference type="InterPro" id="IPR000330">
    <property type="entry name" value="SNF2_N"/>
</dbReference>
<comment type="function">
    <text evidence="9">Transcription regulator that activates transcription by stimulating RNA polymerase (RNAP) recycling in case of stress conditions such as supercoiled DNA or high salt concentrations. Probably acts by releasing the RNAP, when it is trapped or immobilized on tightly supercoiled DNA. Does not activate transcription on linear DNA. Probably not involved in DNA repair.</text>
</comment>
<reference evidence="13" key="1">
    <citation type="journal article" date="2019" name="Int. J. Syst. Evol. Microbiol.">
        <title>The Global Catalogue of Microorganisms (GCM) 10K type strain sequencing project: providing services to taxonomists for standard genome sequencing and annotation.</title>
        <authorList>
            <consortium name="The Broad Institute Genomics Platform"/>
            <consortium name="The Broad Institute Genome Sequencing Center for Infectious Disease"/>
            <person name="Wu L."/>
            <person name="Ma J."/>
        </authorList>
    </citation>
    <scope>NUCLEOTIDE SEQUENCE [LARGE SCALE GENOMIC DNA]</scope>
    <source>
        <strain evidence="13">NBRC 100033</strain>
    </source>
</reference>
<keyword evidence="6 9" id="KW-0238">DNA-binding</keyword>
<dbReference type="InterPro" id="IPR022737">
    <property type="entry name" value="RapA_C"/>
</dbReference>
<keyword evidence="5 9" id="KW-0805">Transcription regulation</keyword>
<dbReference type="HAMAP" id="MF_01821">
    <property type="entry name" value="Helicase_RapA"/>
    <property type="match status" value="1"/>
</dbReference>
<evidence type="ECO:0000256" key="2">
    <source>
        <dbReference type="ARBA" id="ARBA00022801"/>
    </source>
</evidence>
<dbReference type="PROSITE" id="PS51194">
    <property type="entry name" value="HELICASE_CTER"/>
    <property type="match status" value="1"/>
</dbReference>
<dbReference type="InterPro" id="IPR040765">
    <property type="entry name" value="Tudor_1_RapA"/>
</dbReference>
<dbReference type="CDD" id="cd18011">
    <property type="entry name" value="DEXDc_RapA"/>
    <property type="match status" value="1"/>
</dbReference>
<dbReference type="Gene3D" id="3.40.50.10810">
    <property type="entry name" value="Tandem AAA-ATPase domain"/>
    <property type="match status" value="1"/>
</dbReference>
<dbReference type="Pfam" id="PF18339">
    <property type="entry name" value="Tudor_1_RapA"/>
    <property type="match status" value="1"/>
</dbReference>
<evidence type="ECO:0000256" key="4">
    <source>
        <dbReference type="ARBA" id="ARBA00022840"/>
    </source>
</evidence>
<dbReference type="InterPro" id="IPR049730">
    <property type="entry name" value="SNF2/RAD54-like_C"/>
</dbReference>
<dbReference type="InterPro" id="IPR057342">
    <property type="entry name" value="DEXDc_RapA"/>
</dbReference>
<keyword evidence="4 9" id="KW-0067">ATP-binding</keyword>
<feature type="binding site" evidence="9">
    <location>
        <begin position="183"/>
        <end position="190"/>
    </location>
    <ligand>
        <name>ATP</name>
        <dbReference type="ChEBI" id="CHEBI:30616"/>
    </ligand>
</feature>
<comment type="similarity">
    <text evidence="9">Belongs to the SNF2/RAD54 helicase family. RapA subfamily.</text>
</comment>
<dbReference type="PANTHER" id="PTHR45766:SF6">
    <property type="entry name" value="SWI_SNF-RELATED MATRIX-ASSOCIATED ACTIN-DEPENDENT REGULATOR OF CHROMATIN SUBFAMILY A-LIKE PROTEIN 1"/>
    <property type="match status" value="1"/>
</dbReference>
<dbReference type="EMBL" id="BSOR01000027">
    <property type="protein sequence ID" value="GLR64170.1"/>
    <property type="molecule type" value="Genomic_DNA"/>
</dbReference>
<comment type="subunit">
    <text evidence="9">Interacts with the RNAP. Has a higher affinity for the core RNAP than for the holoenzyme. Its ATPase activity is stimulated by binding to RNAP.</text>
</comment>
<evidence type="ECO:0000313" key="13">
    <source>
        <dbReference type="Proteomes" id="UP001156682"/>
    </source>
</evidence>
<dbReference type="PANTHER" id="PTHR45766">
    <property type="entry name" value="DNA ANNEALING HELICASE AND ENDONUCLEASE ZRANB3 FAMILY MEMBER"/>
    <property type="match status" value="1"/>
</dbReference>
<evidence type="ECO:0000256" key="6">
    <source>
        <dbReference type="ARBA" id="ARBA00023125"/>
    </source>
</evidence>
<evidence type="ECO:0000256" key="5">
    <source>
        <dbReference type="ARBA" id="ARBA00023015"/>
    </source>
</evidence>
<dbReference type="CDD" id="cd18793">
    <property type="entry name" value="SF2_C_SNF"/>
    <property type="match status" value="1"/>
</dbReference>
<dbReference type="InterPro" id="IPR038718">
    <property type="entry name" value="SNF2-like_sf"/>
</dbReference>
<keyword evidence="8 9" id="KW-0804">Transcription</keyword>
<dbReference type="SMART" id="SM00487">
    <property type="entry name" value="DEXDc"/>
    <property type="match status" value="1"/>
</dbReference>
<dbReference type="Pfam" id="PF12137">
    <property type="entry name" value="RapA_C"/>
    <property type="match status" value="1"/>
</dbReference>
<dbReference type="SUPFAM" id="SSF52540">
    <property type="entry name" value="P-loop containing nucleoside triphosphate hydrolases"/>
    <property type="match status" value="2"/>
</dbReference>
<evidence type="ECO:0000256" key="3">
    <source>
        <dbReference type="ARBA" id="ARBA00022806"/>
    </source>
</evidence>
<dbReference type="Gene3D" id="6.10.140.1500">
    <property type="match status" value="1"/>
</dbReference>
<dbReference type="Gene3D" id="2.30.30.140">
    <property type="match status" value="1"/>
</dbReference>
<dbReference type="InterPro" id="IPR014001">
    <property type="entry name" value="Helicase_ATP-bd"/>
</dbReference>
<evidence type="ECO:0000256" key="7">
    <source>
        <dbReference type="ARBA" id="ARBA00023159"/>
    </source>
</evidence>
<dbReference type="InterPro" id="IPR001650">
    <property type="entry name" value="Helicase_C-like"/>
</dbReference>
<evidence type="ECO:0000256" key="1">
    <source>
        <dbReference type="ARBA" id="ARBA00022741"/>
    </source>
</evidence>
<sequence>MPATSTQLSTFIPGQRWISDAEIELGLGTILQCDRRSVTLLFNHNGETRTYSTSTAPLTRVVFSEGDQVTHQDGWTMRVTATEAIDGLLIYLGSSNEGEPLELMETQLAHQVQFQGPRERLLTGQIDRNNEFMLRALSRQAQTRLAKDPLRGLRGPRVGLIPHQLYIAHEVGRRLAPRVLLADEVGLGKTIEAGLILHQQLVTGRARRALILVPGSLCHQWLVELLRRFGLPVTLVDADRAQATGAPFADATIALASINWLTQDEAAMQQALAEDWDLLIVDEAHHLRWSPHSASPEYERVRQLAEPTPGLLLLTATPEQSGEAGFFAQLQLLDPARYPSLEGFLAEEEGYRSCATAIARLEAQEPLKAEDLTALQERLSGDSLALLDLLDNPHTSDEQRDSARQQLTEQLLDRYGTGRVLFRNRRASVPGFPERKVFPVALDCPAVYKEVLNEYDEPHKQMMASALTGQDWPYAGLYPERLYAIQKREEGDWWNFDPRVDWLLEKLSELNNEKILLICAHADTALDLVDALRRRAGILAAVFHEDMPLIERDRAAAWFADDEDGAPLLICSEIGSEGRNFQFAHHLILFDLPAHPDLLEQRIGRLDRIGQTETVKIHLPYLTDTPQEPWLAWCGEEGLDQFSHPRPVGATLWQQYQEELHNLLEGILDADDFLPEVKATRQAAEIELEAGRHRLLELASHRPEVSAELVEQLADDEMDKELRNYLEVALDVYRIQNEDLDANTWYLKPGQESDTAIFSDVHFDMEEGSSGTFLRDKALARDDLHFLTWEHPLTRNCLEAATSTVQGNVTVALLKNPALPAGTLLIEVFFCLETAQQAGLDINRYLPPQSLRLLLDGQGNNLSNKVKFKGLSRQLVRMKKGLAREVVKLRKEQLRELLDKAENLAEEELPSMLEIAQQDMRDLLDPEIARLTALQKNNPAVRNAEVEQLVEERKQLDLALNAASLRLDALRVIVAGGQE</sequence>
<dbReference type="PROSITE" id="PS51192">
    <property type="entry name" value="HELICASE_ATP_BIND_1"/>
    <property type="match status" value="1"/>
</dbReference>
<keyword evidence="3 9" id="KW-0347">Helicase</keyword>
<dbReference type="Proteomes" id="UP001156682">
    <property type="component" value="Unassembled WGS sequence"/>
</dbReference>
<accession>A0ABQ5ZYR0</accession>
<dbReference type="Pfam" id="PF18337">
    <property type="entry name" value="Tudor_RapA"/>
    <property type="match status" value="1"/>
</dbReference>
<keyword evidence="7 9" id="KW-0010">Activator</keyword>
<keyword evidence="1 9" id="KW-0547">Nucleotide-binding</keyword>
<feature type="short sequence motif" description="DEAH box" evidence="9">
    <location>
        <begin position="282"/>
        <end position="285"/>
    </location>
</feature>
<protein>
    <recommendedName>
        <fullName evidence="9">RNA polymerase-associated protein RapA</fullName>
        <ecNumber evidence="9">3.6.4.-</ecNumber>
    </recommendedName>
    <alternativeName>
        <fullName evidence="9">ATP-dependent helicase HepA</fullName>
    </alternativeName>
</protein>
<dbReference type="EC" id="3.6.4.-" evidence="9"/>
<dbReference type="InterPro" id="IPR040766">
    <property type="entry name" value="Tudor_2_RapA"/>
</dbReference>
<dbReference type="InterPro" id="IPR023949">
    <property type="entry name" value="Helicase_RapA"/>
</dbReference>
<evidence type="ECO:0000256" key="8">
    <source>
        <dbReference type="ARBA" id="ARBA00023163"/>
    </source>
</evidence>
<organism evidence="12 13">
    <name type="scientific">Marinospirillum insulare</name>
    <dbReference type="NCBI Taxonomy" id="217169"/>
    <lineage>
        <taxon>Bacteria</taxon>
        <taxon>Pseudomonadati</taxon>
        <taxon>Pseudomonadota</taxon>
        <taxon>Gammaproteobacteria</taxon>
        <taxon>Oceanospirillales</taxon>
        <taxon>Oceanospirillaceae</taxon>
        <taxon>Marinospirillum</taxon>
    </lineage>
</organism>
<gene>
    <name evidence="9 12" type="primary">rapA</name>
    <name evidence="12" type="ORF">GCM10007878_16080</name>
</gene>
<evidence type="ECO:0000313" key="12">
    <source>
        <dbReference type="EMBL" id="GLR64170.1"/>
    </source>
</evidence>
<dbReference type="Gene3D" id="3.30.360.80">
    <property type="match status" value="1"/>
</dbReference>
<dbReference type="InterPro" id="IPR027417">
    <property type="entry name" value="P-loop_NTPase"/>
</dbReference>
<dbReference type="Gene3D" id="3.40.50.300">
    <property type="entry name" value="P-loop containing nucleotide triphosphate hydrolases"/>
    <property type="match status" value="1"/>
</dbReference>
<dbReference type="RefSeq" id="WP_036240069.1">
    <property type="nucleotide sequence ID" value="NZ_BSOR01000027.1"/>
</dbReference>
<feature type="domain" description="Helicase ATP-binding" evidence="10">
    <location>
        <begin position="170"/>
        <end position="336"/>
    </location>
</feature>
<name>A0ABQ5ZYR0_9GAMM</name>
<proteinExistence type="inferred from homology"/>
<dbReference type="Gene3D" id="2.30.30.930">
    <property type="match status" value="1"/>
</dbReference>
<dbReference type="Pfam" id="PF00176">
    <property type="entry name" value="SNF2-rel_dom"/>
    <property type="match status" value="1"/>
</dbReference>
<dbReference type="Pfam" id="PF00271">
    <property type="entry name" value="Helicase_C"/>
    <property type="match status" value="1"/>
</dbReference>
<dbReference type="SMART" id="SM00490">
    <property type="entry name" value="HELICc"/>
    <property type="match status" value="1"/>
</dbReference>
<feature type="domain" description="Helicase C-terminal" evidence="11">
    <location>
        <begin position="499"/>
        <end position="664"/>
    </location>
</feature>
<comment type="caution">
    <text evidence="12">The sequence shown here is derived from an EMBL/GenBank/DDBJ whole genome shotgun (WGS) entry which is preliminary data.</text>
</comment>
<evidence type="ECO:0000256" key="9">
    <source>
        <dbReference type="HAMAP-Rule" id="MF_01821"/>
    </source>
</evidence>
<keyword evidence="2 9" id="KW-0378">Hydrolase</keyword>
<keyword evidence="13" id="KW-1185">Reference proteome</keyword>
<evidence type="ECO:0000259" key="11">
    <source>
        <dbReference type="PROSITE" id="PS51194"/>
    </source>
</evidence>
<dbReference type="NCBIfam" id="NF003426">
    <property type="entry name" value="PRK04914.1"/>
    <property type="match status" value="1"/>
</dbReference>